<feature type="domain" description="DDE-1" evidence="1">
    <location>
        <begin position="20"/>
        <end position="105"/>
    </location>
</feature>
<reference evidence="2 3" key="1">
    <citation type="submission" date="2021-06" db="EMBL/GenBank/DDBJ databases">
        <authorList>
            <person name="Kallberg Y."/>
            <person name="Tangrot J."/>
            <person name="Rosling A."/>
        </authorList>
    </citation>
    <scope>NUCLEOTIDE SEQUENCE [LARGE SCALE GENOMIC DNA]</scope>
    <source>
        <strain evidence="2 3">120-4 pot B 10/14</strain>
    </source>
</reference>
<accession>A0ABM8W6L8</accession>
<name>A0ABM8W6L8_GIGMA</name>
<evidence type="ECO:0000313" key="3">
    <source>
        <dbReference type="Proteomes" id="UP000789901"/>
    </source>
</evidence>
<evidence type="ECO:0000313" key="2">
    <source>
        <dbReference type="EMBL" id="CAG8539168.1"/>
    </source>
</evidence>
<organism evidence="2 3">
    <name type="scientific">Gigaspora margarita</name>
    <dbReference type="NCBI Taxonomy" id="4874"/>
    <lineage>
        <taxon>Eukaryota</taxon>
        <taxon>Fungi</taxon>
        <taxon>Fungi incertae sedis</taxon>
        <taxon>Mucoromycota</taxon>
        <taxon>Glomeromycotina</taxon>
        <taxon>Glomeromycetes</taxon>
        <taxon>Diversisporales</taxon>
        <taxon>Gigasporaceae</taxon>
        <taxon>Gigaspora</taxon>
    </lineage>
</organism>
<proteinExistence type="predicted"/>
<dbReference type="InterPro" id="IPR004875">
    <property type="entry name" value="DDE_SF_endonuclease_dom"/>
</dbReference>
<gene>
    <name evidence="2" type="ORF">GMARGA_LOCUS3998</name>
</gene>
<dbReference type="EMBL" id="CAJVQB010001518">
    <property type="protein sequence ID" value="CAG8539168.1"/>
    <property type="molecule type" value="Genomic_DNA"/>
</dbReference>
<evidence type="ECO:0000259" key="1">
    <source>
        <dbReference type="Pfam" id="PF03184"/>
    </source>
</evidence>
<keyword evidence="3" id="KW-1185">Reference proteome</keyword>
<sequence length="256" mass="30090">MSSSKCKDKTTLTNKQRQDIVIYKSKHPSITNIELFSNPHCFEEVNHNRLGVKYDASKKAWMTMILFQKWLEEFDLKITGYKIILLLDGAKVHSTTNLNLCNITLLDQYEVEKDEKNECSWYYKVYCSGMEGSNARNKIYNYFQYTGILSDAQDNEESFINNNNDKLMDELYTDIEVLNFPNMIDLEEYIDYLGEKKTNEDLTTNLESENESVKDDNSTEMHQVSYQEALNVVEILEHYIVQNDFSEQPYLNMMKL</sequence>
<dbReference type="Proteomes" id="UP000789901">
    <property type="component" value="Unassembled WGS sequence"/>
</dbReference>
<comment type="caution">
    <text evidence="2">The sequence shown here is derived from an EMBL/GenBank/DDBJ whole genome shotgun (WGS) entry which is preliminary data.</text>
</comment>
<dbReference type="Pfam" id="PF03184">
    <property type="entry name" value="DDE_1"/>
    <property type="match status" value="1"/>
</dbReference>
<protein>
    <submittedName>
        <fullName evidence="2">36477_t:CDS:1</fullName>
    </submittedName>
</protein>